<organism evidence="1 2">
    <name type="scientific">Naganishia cerealis</name>
    <dbReference type="NCBI Taxonomy" id="610337"/>
    <lineage>
        <taxon>Eukaryota</taxon>
        <taxon>Fungi</taxon>
        <taxon>Dikarya</taxon>
        <taxon>Basidiomycota</taxon>
        <taxon>Agaricomycotina</taxon>
        <taxon>Tremellomycetes</taxon>
        <taxon>Filobasidiales</taxon>
        <taxon>Filobasidiaceae</taxon>
        <taxon>Naganishia</taxon>
    </lineage>
</organism>
<accession>A0ACC2VPE9</accession>
<dbReference type="EMBL" id="JASBWR010000060">
    <property type="protein sequence ID" value="KAJ9100968.1"/>
    <property type="molecule type" value="Genomic_DNA"/>
</dbReference>
<name>A0ACC2VPE9_9TREE</name>
<reference evidence="1" key="1">
    <citation type="submission" date="2023-04" db="EMBL/GenBank/DDBJ databases">
        <title>Draft Genome sequencing of Naganishia species isolated from polar environments using Oxford Nanopore Technology.</title>
        <authorList>
            <person name="Leo P."/>
            <person name="Venkateswaran K."/>
        </authorList>
    </citation>
    <scope>NUCLEOTIDE SEQUENCE</scope>
    <source>
        <strain evidence="1">MNA-CCFEE 5261</strain>
    </source>
</reference>
<evidence type="ECO:0000313" key="2">
    <source>
        <dbReference type="Proteomes" id="UP001241377"/>
    </source>
</evidence>
<keyword evidence="2" id="KW-1185">Reference proteome</keyword>
<proteinExistence type="predicted"/>
<dbReference type="Proteomes" id="UP001241377">
    <property type="component" value="Unassembled WGS sequence"/>
</dbReference>
<evidence type="ECO:0000313" key="1">
    <source>
        <dbReference type="EMBL" id="KAJ9100968.1"/>
    </source>
</evidence>
<comment type="caution">
    <text evidence="1">The sequence shown here is derived from an EMBL/GenBank/DDBJ whole genome shotgun (WGS) entry which is preliminary data.</text>
</comment>
<sequence>MNHVDLLSLHGLSATQAHLGALALTLSYVGSLYLTKPGVRQRQRQPGEWESPKSTAPVLGDIISQDEQSSFIPAAGSAPVEETLQRDHPTVIKSRIKAVSTATVVGCVGIGAAVGQVLMSSGKPWTYKSIIDAASVLLGFTSPPTPGSLHRPFLLPYILAPLLFIGPLYTTYLDKGLPFQRFGRSSLGFGSSTRNDGMLDCLRVFWTRAGDDEKDPVEKMKSGDLEQRRWIELRNCVAGPVSEELVFRSCIIAVYQLGGFSNKFLVFVSPLWFGVGE</sequence>
<protein>
    <submittedName>
        <fullName evidence="1">Uncharacterized protein</fullName>
    </submittedName>
</protein>
<gene>
    <name evidence="1" type="ORF">QFC19_005364</name>
</gene>